<protein>
    <submittedName>
        <fullName evidence="3">Uncharacterized protein</fullName>
    </submittedName>
</protein>
<keyword evidence="4" id="KW-1185">Reference proteome</keyword>
<evidence type="ECO:0000313" key="3">
    <source>
        <dbReference type="EMBL" id="KAG1904348.1"/>
    </source>
</evidence>
<feature type="region of interest" description="Disordered" evidence="1">
    <location>
        <begin position="299"/>
        <end position="329"/>
    </location>
</feature>
<keyword evidence="2" id="KW-1133">Transmembrane helix</keyword>
<feature type="region of interest" description="Disordered" evidence="1">
    <location>
        <begin position="1"/>
        <end position="24"/>
    </location>
</feature>
<sequence length="625" mass="70251">MQPLRNRKYYPNLTLNPASTTTSNSLTEAERLKNHTTFKGAQLSKDKVAKMNPNQKFPMIWELKRGSSEQSYERESNLKKRKVVNWEMITNTTSVEKDDVLLRNGCSSIPGFNQRNIGTFHSSVQKSLPSTVTRSGQRIPNIIEDKLPQLLGVPDSLCLNGLSSSKGERQILKKSYRDTIPLPLIRNNLNPLERVLKSPCRNLPQLTKLKLTETGVSPWISGLRHSLSSCPGKSQSYEDTKDTCPVFLLTSTTISTPESSTSIKHVASKLKVKSTYGSMPSPSSVDLKSLTSCRSEWSHSPTFNNYPPPPSQVRNHLEREEEQGGSRHAQNRLDAENLVTTGTAGLVIKPPMSVPGSTSAASVEEVTNGENVPWQRILNELIAHGQHFRRWMIWGEESGILSGTALWTETADPLPRPPPSEFENVPALTTIANNPDLFQVSTPINIDWFETILTQANHPNPPFVRSVCQGLREGFWPWADTQYGTYPVTWDIPSPTPSSSLERDFLHSQILKEESVGRYSRNFEPNLLAAMYSMPIHAVPKEGGKFCLVTNHSAAYRHMPMHPLWQIKQIVSFDGEWRVDRANVFGGRASQRIFHAFMSLIIWIAVFIRLIQAFIYIDDSFSFAK</sequence>
<feature type="compositionally biased region" description="Polar residues" evidence="1">
    <location>
        <begin position="13"/>
        <end position="24"/>
    </location>
</feature>
<feature type="compositionally biased region" description="Basic and acidic residues" evidence="1">
    <location>
        <begin position="315"/>
        <end position="329"/>
    </location>
</feature>
<dbReference type="EMBL" id="JABBWK010000010">
    <property type="protein sequence ID" value="KAG1904348.1"/>
    <property type="molecule type" value="Genomic_DNA"/>
</dbReference>
<dbReference type="Proteomes" id="UP001195769">
    <property type="component" value="Unassembled WGS sequence"/>
</dbReference>
<evidence type="ECO:0000256" key="1">
    <source>
        <dbReference type="SAM" id="MobiDB-lite"/>
    </source>
</evidence>
<dbReference type="RefSeq" id="XP_041229923.1">
    <property type="nucleotide sequence ID" value="XM_041366454.1"/>
</dbReference>
<dbReference type="GeneID" id="64660752"/>
<evidence type="ECO:0000256" key="2">
    <source>
        <dbReference type="SAM" id="Phobius"/>
    </source>
</evidence>
<dbReference type="AlphaFoldDB" id="A0AAD4HPM6"/>
<feature type="transmembrane region" description="Helical" evidence="2">
    <location>
        <begin position="593"/>
        <end position="617"/>
    </location>
</feature>
<name>A0AAD4HPM6_9AGAM</name>
<evidence type="ECO:0000313" key="4">
    <source>
        <dbReference type="Proteomes" id="UP001195769"/>
    </source>
</evidence>
<proteinExistence type="predicted"/>
<accession>A0AAD4HPM6</accession>
<comment type="caution">
    <text evidence="3">The sequence shown here is derived from an EMBL/GenBank/DDBJ whole genome shotgun (WGS) entry which is preliminary data.</text>
</comment>
<keyword evidence="2" id="KW-0472">Membrane</keyword>
<organism evidence="3 4">
    <name type="scientific">Suillus fuscotomentosus</name>
    <dbReference type="NCBI Taxonomy" id="1912939"/>
    <lineage>
        <taxon>Eukaryota</taxon>
        <taxon>Fungi</taxon>
        <taxon>Dikarya</taxon>
        <taxon>Basidiomycota</taxon>
        <taxon>Agaricomycotina</taxon>
        <taxon>Agaricomycetes</taxon>
        <taxon>Agaricomycetidae</taxon>
        <taxon>Boletales</taxon>
        <taxon>Suillineae</taxon>
        <taxon>Suillaceae</taxon>
        <taxon>Suillus</taxon>
    </lineage>
</organism>
<reference evidence="3" key="1">
    <citation type="journal article" date="2020" name="New Phytol.">
        <title>Comparative genomics reveals dynamic genome evolution in host specialist ectomycorrhizal fungi.</title>
        <authorList>
            <person name="Lofgren L.A."/>
            <person name="Nguyen N.H."/>
            <person name="Vilgalys R."/>
            <person name="Ruytinx J."/>
            <person name="Liao H.L."/>
            <person name="Branco S."/>
            <person name="Kuo A."/>
            <person name="LaButti K."/>
            <person name="Lipzen A."/>
            <person name="Andreopoulos W."/>
            <person name="Pangilinan J."/>
            <person name="Riley R."/>
            <person name="Hundley H."/>
            <person name="Na H."/>
            <person name="Barry K."/>
            <person name="Grigoriev I.V."/>
            <person name="Stajich J.E."/>
            <person name="Kennedy P.G."/>
        </authorList>
    </citation>
    <scope>NUCLEOTIDE SEQUENCE</scope>
    <source>
        <strain evidence="3">FC203</strain>
    </source>
</reference>
<gene>
    <name evidence="3" type="ORF">F5891DRAFT_1184557</name>
</gene>
<keyword evidence="2" id="KW-0812">Transmembrane</keyword>